<keyword evidence="2" id="KW-1185">Reference proteome</keyword>
<gene>
    <name evidence="3" type="primary">LOC103515644</name>
</gene>
<feature type="region of interest" description="Disordered" evidence="1">
    <location>
        <begin position="329"/>
        <end position="393"/>
    </location>
</feature>
<sequence>MIRVSLAVLKQLSLKLEVQALESAKSIEEKKLAVESRELKCTSSQESDIVQTRQRKRIVRILSSSEDEAEPDRKKQCIDQDKDHNQETVFESNTKERSQRKETEISVSKYVQEDENVIATGTPKNVHIASNTQNNLHIPSSTPNNLHMASNTPNNVHSTCNTGQTPLMDEISDSDIQTFLTKLYKQFTSSDVVDKIHEIADNLKKYLTAHQKLKTATDDSKVLEQLIPILCKQVILDMTYIVNQLLDQKLLRVLLAITFLQVFEKFRSLTRKMTKGNKGMFHPCKVVLISCLRDGKYSNTAVMKHLSDPGFNKFCFHVMGAIHKFTNQTETSHNTSGENTSIPGNRSYSEAESLDDETNRETERFCEPEENSSDSMGLTSENVNRISETRENSSALTRNIENLMTRNVARKDSPWRSEIPKQIAPRLNLQVLPI</sequence>
<feature type="compositionally biased region" description="Polar residues" evidence="1">
    <location>
        <begin position="329"/>
        <end position="350"/>
    </location>
</feature>
<accession>A0A3Q0J6H0</accession>
<feature type="compositionally biased region" description="Basic and acidic residues" evidence="1">
    <location>
        <begin position="357"/>
        <end position="367"/>
    </location>
</feature>
<evidence type="ECO:0000313" key="2">
    <source>
        <dbReference type="Proteomes" id="UP000079169"/>
    </source>
</evidence>
<feature type="region of interest" description="Disordered" evidence="1">
    <location>
        <begin position="61"/>
        <end position="84"/>
    </location>
</feature>
<dbReference type="GeneID" id="103515644"/>
<proteinExistence type="predicted"/>
<evidence type="ECO:0000313" key="3">
    <source>
        <dbReference type="RefSeq" id="XP_026684069.1"/>
    </source>
</evidence>
<reference evidence="3" key="1">
    <citation type="submission" date="2025-08" db="UniProtKB">
        <authorList>
            <consortium name="RefSeq"/>
        </authorList>
    </citation>
    <scope>IDENTIFICATION</scope>
</reference>
<dbReference type="Proteomes" id="UP000079169">
    <property type="component" value="Unplaced"/>
</dbReference>
<dbReference type="RefSeq" id="XP_026684069.1">
    <property type="nucleotide sequence ID" value="XM_026828268.1"/>
</dbReference>
<dbReference type="PaxDb" id="121845-A0A3Q0J6H0"/>
<name>A0A3Q0J6H0_DIACI</name>
<feature type="compositionally biased region" description="Polar residues" evidence="1">
    <location>
        <begin position="373"/>
        <end position="393"/>
    </location>
</feature>
<organism evidence="2 3">
    <name type="scientific">Diaphorina citri</name>
    <name type="common">Asian citrus psyllid</name>
    <dbReference type="NCBI Taxonomy" id="121845"/>
    <lineage>
        <taxon>Eukaryota</taxon>
        <taxon>Metazoa</taxon>
        <taxon>Ecdysozoa</taxon>
        <taxon>Arthropoda</taxon>
        <taxon>Hexapoda</taxon>
        <taxon>Insecta</taxon>
        <taxon>Pterygota</taxon>
        <taxon>Neoptera</taxon>
        <taxon>Paraneoptera</taxon>
        <taxon>Hemiptera</taxon>
        <taxon>Sternorrhyncha</taxon>
        <taxon>Psylloidea</taxon>
        <taxon>Psyllidae</taxon>
        <taxon>Diaphorininae</taxon>
        <taxon>Diaphorina</taxon>
    </lineage>
</organism>
<dbReference type="AlphaFoldDB" id="A0A3Q0J6H0"/>
<feature type="compositionally biased region" description="Basic and acidic residues" evidence="1">
    <location>
        <begin position="71"/>
        <end position="84"/>
    </location>
</feature>
<evidence type="ECO:0000256" key="1">
    <source>
        <dbReference type="SAM" id="MobiDB-lite"/>
    </source>
</evidence>
<protein>
    <submittedName>
        <fullName evidence="3">Uncharacterized protein LOC103515644</fullName>
    </submittedName>
</protein>
<dbReference type="KEGG" id="dci:103515644"/>